<evidence type="ECO:0000313" key="4">
    <source>
        <dbReference type="Proteomes" id="UP000190092"/>
    </source>
</evidence>
<feature type="transmembrane region" description="Helical" evidence="1">
    <location>
        <begin position="89"/>
        <end position="107"/>
    </location>
</feature>
<feature type="transmembrane region" description="Helical" evidence="1">
    <location>
        <begin position="49"/>
        <end position="68"/>
    </location>
</feature>
<feature type="transmembrane region" description="Helical" evidence="1">
    <location>
        <begin position="12"/>
        <end position="29"/>
    </location>
</feature>
<dbReference type="Proteomes" id="UP000190092">
    <property type="component" value="Unassembled WGS sequence"/>
</dbReference>
<dbReference type="PANTHER" id="PTHR23028:SF53">
    <property type="entry name" value="ACYL_TRANSF_3 DOMAIN-CONTAINING PROTEIN"/>
    <property type="match status" value="1"/>
</dbReference>
<sequence length="369" mass="40948">MSNGRSAQLHSLTPMRGLAALWVVLYHYAARYLPGLHTDRYTHLLDKGYLAVDLFFMLSGFVLTHVYWRTFTEPVRGSYWKFLMARIARLYPLHLFVLSLFLATALASRAVEYAATGTFEAIALQGTRSFTALLANLFMLQGLNAGQLSWNYPAWSISVEFVAYLGFPFALPWIWRSRCRSKILLALVLVALLTWFALVTGDDFDQWDGPLALLRCVPEFLIGTLLYAAFARGAWSTVSGRDGVLITLVIVLLLLLHFGASDLAVILLFPALILAAVGNNGRISSLLNVAPLVWLGEVSYALYLFHGLVEFITTNLLEAVGVRDRDRLSAEASFLLMSFMLGASLFCASLGHNGIEKAGRQRLRLLFGG</sequence>
<feature type="transmembrane region" description="Helical" evidence="1">
    <location>
        <begin position="212"/>
        <end position="230"/>
    </location>
</feature>
<proteinExistence type="predicted"/>
<keyword evidence="3" id="KW-0378">Hydrolase</keyword>
<protein>
    <submittedName>
        <fullName evidence="3">Peptidoglycan/LPS O-acetylase OafA/YrhL, contains acyltransferase and SGNH-hydrolase domains</fullName>
    </submittedName>
</protein>
<keyword evidence="1" id="KW-0472">Membrane</keyword>
<dbReference type="AlphaFoldDB" id="A0A1T4SW42"/>
<dbReference type="EMBL" id="FUWJ01000010">
    <property type="protein sequence ID" value="SKA32485.1"/>
    <property type="molecule type" value="Genomic_DNA"/>
</dbReference>
<feature type="transmembrane region" description="Helical" evidence="1">
    <location>
        <begin position="292"/>
        <end position="312"/>
    </location>
</feature>
<dbReference type="GO" id="GO:0016020">
    <property type="term" value="C:membrane"/>
    <property type="evidence" value="ECO:0007669"/>
    <property type="project" value="TreeGrafter"/>
</dbReference>
<keyword evidence="1" id="KW-1133">Transmembrane helix</keyword>
<name>A0A1T4SW42_9HYPH</name>
<dbReference type="GO" id="GO:0016747">
    <property type="term" value="F:acyltransferase activity, transferring groups other than amino-acyl groups"/>
    <property type="evidence" value="ECO:0007669"/>
    <property type="project" value="InterPro"/>
</dbReference>
<dbReference type="Pfam" id="PF01757">
    <property type="entry name" value="Acyl_transf_3"/>
    <property type="match status" value="1"/>
</dbReference>
<organism evidence="3 4">
    <name type="scientific">Enhydrobacter aerosaccus</name>
    <dbReference type="NCBI Taxonomy" id="225324"/>
    <lineage>
        <taxon>Bacteria</taxon>
        <taxon>Pseudomonadati</taxon>
        <taxon>Pseudomonadota</taxon>
        <taxon>Alphaproteobacteria</taxon>
        <taxon>Hyphomicrobiales</taxon>
        <taxon>Enhydrobacter</taxon>
    </lineage>
</organism>
<dbReference type="InterPro" id="IPR050879">
    <property type="entry name" value="Acyltransferase_3"/>
</dbReference>
<dbReference type="GO" id="GO:0000271">
    <property type="term" value="P:polysaccharide biosynthetic process"/>
    <property type="evidence" value="ECO:0007669"/>
    <property type="project" value="TreeGrafter"/>
</dbReference>
<feature type="transmembrane region" description="Helical" evidence="1">
    <location>
        <begin position="242"/>
        <end position="258"/>
    </location>
</feature>
<gene>
    <name evidence="3" type="ORF">SAMN02745126_05261</name>
</gene>
<feature type="transmembrane region" description="Helical" evidence="1">
    <location>
        <begin position="264"/>
        <end position="280"/>
    </location>
</feature>
<keyword evidence="4" id="KW-1185">Reference proteome</keyword>
<evidence type="ECO:0000259" key="2">
    <source>
        <dbReference type="Pfam" id="PF01757"/>
    </source>
</evidence>
<dbReference type="PANTHER" id="PTHR23028">
    <property type="entry name" value="ACETYLTRANSFERASE"/>
    <property type="match status" value="1"/>
</dbReference>
<dbReference type="STRING" id="225324.SAMN02745126_05261"/>
<feature type="domain" description="Acyltransferase 3" evidence="2">
    <location>
        <begin position="15"/>
        <end position="348"/>
    </location>
</feature>
<keyword evidence="3" id="KW-0012">Acyltransferase</keyword>
<keyword evidence="3" id="KW-0808">Transferase</keyword>
<feature type="transmembrane region" description="Helical" evidence="1">
    <location>
        <begin position="332"/>
        <end position="355"/>
    </location>
</feature>
<feature type="transmembrane region" description="Helical" evidence="1">
    <location>
        <begin position="183"/>
        <end position="200"/>
    </location>
</feature>
<feature type="transmembrane region" description="Helical" evidence="1">
    <location>
        <begin position="152"/>
        <end position="171"/>
    </location>
</feature>
<dbReference type="InterPro" id="IPR002656">
    <property type="entry name" value="Acyl_transf_3_dom"/>
</dbReference>
<reference evidence="4" key="1">
    <citation type="submission" date="2017-02" db="EMBL/GenBank/DDBJ databases">
        <authorList>
            <person name="Varghese N."/>
            <person name="Submissions S."/>
        </authorList>
    </citation>
    <scope>NUCLEOTIDE SEQUENCE [LARGE SCALE GENOMIC DNA]</scope>
    <source>
        <strain evidence="4">ATCC 27094</strain>
    </source>
</reference>
<accession>A0A1T4SW42</accession>
<evidence type="ECO:0000313" key="3">
    <source>
        <dbReference type="EMBL" id="SKA32485.1"/>
    </source>
</evidence>
<dbReference type="GO" id="GO:0016787">
    <property type="term" value="F:hydrolase activity"/>
    <property type="evidence" value="ECO:0007669"/>
    <property type="project" value="UniProtKB-KW"/>
</dbReference>
<evidence type="ECO:0000256" key="1">
    <source>
        <dbReference type="SAM" id="Phobius"/>
    </source>
</evidence>
<keyword evidence="1" id="KW-0812">Transmembrane</keyword>